<dbReference type="EMBL" id="CAJZBQ010000030">
    <property type="protein sequence ID" value="CAG9322131.1"/>
    <property type="molecule type" value="Genomic_DNA"/>
</dbReference>
<keyword evidence="1" id="KW-0472">Membrane</keyword>
<feature type="transmembrane region" description="Helical" evidence="1">
    <location>
        <begin position="48"/>
        <end position="69"/>
    </location>
</feature>
<feature type="transmembrane region" description="Helical" evidence="1">
    <location>
        <begin position="25"/>
        <end position="42"/>
    </location>
</feature>
<name>A0AAU9J5D3_9CILI</name>
<comment type="caution">
    <text evidence="2">The sequence shown here is derived from an EMBL/GenBank/DDBJ whole genome shotgun (WGS) entry which is preliminary data.</text>
</comment>
<dbReference type="AlphaFoldDB" id="A0AAU9J5D3"/>
<protein>
    <submittedName>
        <fullName evidence="2">Uncharacterized protein</fullName>
    </submittedName>
</protein>
<evidence type="ECO:0000313" key="2">
    <source>
        <dbReference type="EMBL" id="CAG9322131.1"/>
    </source>
</evidence>
<feature type="transmembrane region" description="Helical" evidence="1">
    <location>
        <begin position="90"/>
        <end position="112"/>
    </location>
</feature>
<evidence type="ECO:0000313" key="3">
    <source>
        <dbReference type="Proteomes" id="UP001162131"/>
    </source>
</evidence>
<keyword evidence="1" id="KW-0812">Transmembrane</keyword>
<sequence length="211" mass="24111">MDPSSSIFNNCDIEAAKRRIKCDSILFLVCFFIPWTLVWLIANDELALYFIFWLSTIFSPYALTAIFGFCTSQNENSYANCYSSMLKCTFIYSLLSIGISGIASLWVLYIILTFQCDSSRSETCGLDKAIAILVFIIAFLYFILSISAFTLWWFSNKHINYLKDLISRRVQNFQNPVFAGTYTTNAQFMPVPGIPIGRNPGSYFQYNPANY</sequence>
<keyword evidence="1" id="KW-1133">Transmembrane helix</keyword>
<feature type="transmembrane region" description="Helical" evidence="1">
    <location>
        <begin position="132"/>
        <end position="154"/>
    </location>
</feature>
<accession>A0AAU9J5D3</accession>
<proteinExistence type="predicted"/>
<organism evidence="2 3">
    <name type="scientific">Blepharisma stoltei</name>
    <dbReference type="NCBI Taxonomy" id="1481888"/>
    <lineage>
        <taxon>Eukaryota</taxon>
        <taxon>Sar</taxon>
        <taxon>Alveolata</taxon>
        <taxon>Ciliophora</taxon>
        <taxon>Postciliodesmatophora</taxon>
        <taxon>Heterotrichea</taxon>
        <taxon>Heterotrichida</taxon>
        <taxon>Blepharismidae</taxon>
        <taxon>Blepharisma</taxon>
    </lineage>
</organism>
<gene>
    <name evidence="2" type="ORF">BSTOLATCC_MIC30511</name>
</gene>
<dbReference type="Proteomes" id="UP001162131">
    <property type="component" value="Unassembled WGS sequence"/>
</dbReference>
<keyword evidence="3" id="KW-1185">Reference proteome</keyword>
<evidence type="ECO:0000256" key="1">
    <source>
        <dbReference type="SAM" id="Phobius"/>
    </source>
</evidence>
<reference evidence="2" key="1">
    <citation type="submission" date="2021-09" db="EMBL/GenBank/DDBJ databases">
        <authorList>
            <consortium name="AG Swart"/>
            <person name="Singh M."/>
            <person name="Singh A."/>
            <person name="Seah K."/>
            <person name="Emmerich C."/>
        </authorList>
    </citation>
    <scope>NUCLEOTIDE SEQUENCE</scope>
    <source>
        <strain evidence="2">ATCC30299</strain>
    </source>
</reference>